<name>A0A0E9QW91_ANGAN</name>
<reference evidence="1" key="2">
    <citation type="journal article" date="2015" name="Fish Shellfish Immunol.">
        <title>Early steps in the European eel (Anguilla anguilla)-Vibrio vulnificus interaction in the gills: Role of the RtxA13 toxin.</title>
        <authorList>
            <person name="Callol A."/>
            <person name="Pajuelo D."/>
            <person name="Ebbesson L."/>
            <person name="Teles M."/>
            <person name="MacKenzie S."/>
            <person name="Amaro C."/>
        </authorList>
    </citation>
    <scope>NUCLEOTIDE SEQUENCE</scope>
</reference>
<sequence length="35" mass="3818">MMTTQLVANCGLGVIPEKAKRISMMPLLSQQSQIV</sequence>
<organism evidence="1">
    <name type="scientific">Anguilla anguilla</name>
    <name type="common">European freshwater eel</name>
    <name type="synonym">Muraena anguilla</name>
    <dbReference type="NCBI Taxonomy" id="7936"/>
    <lineage>
        <taxon>Eukaryota</taxon>
        <taxon>Metazoa</taxon>
        <taxon>Chordata</taxon>
        <taxon>Craniata</taxon>
        <taxon>Vertebrata</taxon>
        <taxon>Euteleostomi</taxon>
        <taxon>Actinopterygii</taxon>
        <taxon>Neopterygii</taxon>
        <taxon>Teleostei</taxon>
        <taxon>Anguilliformes</taxon>
        <taxon>Anguillidae</taxon>
        <taxon>Anguilla</taxon>
    </lineage>
</organism>
<dbReference type="EMBL" id="GBXM01092119">
    <property type="protein sequence ID" value="JAH16458.1"/>
    <property type="molecule type" value="Transcribed_RNA"/>
</dbReference>
<dbReference type="AlphaFoldDB" id="A0A0E9QW91"/>
<protein>
    <submittedName>
        <fullName evidence="1">Uncharacterized protein</fullName>
    </submittedName>
</protein>
<proteinExistence type="predicted"/>
<accession>A0A0E9QW91</accession>
<reference evidence="1" key="1">
    <citation type="submission" date="2014-11" db="EMBL/GenBank/DDBJ databases">
        <authorList>
            <person name="Amaro Gonzalez C."/>
        </authorList>
    </citation>
    <scope>NUCLEOTIDE SEQUENCE</scope>
</reference>
<dbReference type="EMBL" id="GBXM01087458">
    <property type="protein sequence ID" value="JAH21119.1"/>
    <property type="molecule type" value="Transcribed_RNA"/>
</dbReference>
<evidence type="ECO:0000313" key="1">
    <source>
        <dbReference type="EMBL" id="JAH21119.1"/>
    </source>
</evidence>